<evidence type="ECO:0000256" key="3">
    <source>
        <dbReference type="SAM" id="MobiDB-lite"/>
    </source>
</evidence>
<feature type="region of interest" description="Disordered" evidence="3">
    <location>
        <begin position="348"/>
        <end position="372"/>
    </location>
</feature>
<dbReference type="PANTHER" id="PTHR11576">
    <property type="entry name" value="ZONA PELLUCIDA SPERM-BINDING PROTEIN 3"/>
    <property type="match status" value="1"/>
</dbReference>
<comment type="domain">
    <text evidence="2">The ZP domain is involved in the polymerization of the ZP proteins to form the zona pellucida.</text>
</comment>
<reference evidence="6" key="1">
    <citation type="submission" date="2025-08" db="UniProtKB">
        <authorList>
            <consortium name="RefSeq"/>
        </authorList>
    </citation>
    <scope>IDENTIFICATION</scope>
</reference>
<accession>A0A2I4CJ41</accession>
<keyword evidence="2" id="KW-0732">Signal</keyword>
<dbReference type="SMART" id="SM00241">
    <property type="entry name" value="ZP"/>
    <property type="match status" value="1"/>
</dbReference>
<dbReference type="FunFam" id="2.60.40.4100:FF:000002">
    <property type="entry name" value="Zona pellucida sperm-binding protein 3"/>
    <property type="match status" value="1"/>
</dbReference>
<keyword evidence="2" id="KW-0165">Cleavage on pair of basic residues</keyword>
<proteinExistence type="inferred from homology"/>
<dbReference type="PANTHER" id="PTHR11576:SF2">
    <property type="entry name" value="ZONA PELLUCIDA SPERM-BINDING PROTEIN 3"/>
    <property type="match status" value="1"/>
</dbReference>
<protein>
    <recommendedName>
        <fullName evidence="2">Zona pellucida sperm-binding protein 3</fullName>
    </recommendedName>
</protein>
<dbReference type="GO" id="GO:2000344">
    <property type="term" value="P:positive regulation of acrosome reaction"/>
    <property type="evidence" value="ECO:0007669"/>
    <property type="project" value="UniProtKB-UniRule"/>
</dbReference>
<keyword evidence="2" id="KW-0964">Secreted</keyword>
<feature type="chain" id="PRO_5041482970" description="Zona pellucida sperm-binding protein 3" evidence="2">
    <location>
        <begin position="22"/>
        <end position="372"/>
    </location>
</feature>
<evidence type="ECO:0000313" key="6">
    <source>
        <dbReference type="RefSeq" id="XP_013880003.1"/>
    </source>
</evidence>
<evidence type="ECO:0000256" key="1">
    <source>
        <dbReference type="ARBA" id="ARBA00023157"/>
    </source>
</evidence>
<keyword evidence="2" id="KW-1003">Cell membrane</keyword>
<dbReference type="Gene3D" id="2.60.40.3210">
    <property type="entry name" value="Zona pellucida, ZP-N domain"/>
    <property type="match status" value="1"/>
</dbReference>
<dbReference type="GO" id="GO:0032190">
    <property type="term" value="F:acrosin binding"/>
    <property type="evidence" value="ECO:0007669"/>
    <property type="project" value="TreeGrafter"/>
</dbReference>
<comment type="similarity">
    <text evidence="2">Belongs to the ZP domain family. ZPC subfamily.</text>
</comment>
<dbReference type="RefSeq" id="XP_013880003.1">
    <property type="nucleotide sequence ID" value="XM_014024549.1"/>
</dbReference>
<dbReference type="GO" id="GO:0007339">
    <property type="term" value="P:binding of sperm to zona pellucida"/>
    <property type="evidence" value="ECO:0007669"/>
    <property type="project" value="UniProtKB-UniRule"/>
</dbReference>
<keyword evidence="1 2" id="KW-1015">Disulfide bond</keyword>
<keyword evidence="5" id="KW-1185">Reference proteome</keyword>
<dbReference type="InterPro" id="IPR055355">
    <property type="entry name" value="ZP-C"/>
</dbReference>
<dbReference type="Gene3D" id="2.60.40.4100">
    <property type="entry name" value="Zona pellucida, ZP-C domain"/>
    <property type="match status" value="1"/>
</dbReference>
<dbReference type="KEGG" id="alim:106529195"/>
<dbReference type="GeneID" id="106529195"/>
<name>A0A2I4CJ41_AUSLI</name>
<dbReference type="InParanoid" id="A0A2I4CJ41"/>
<keyword evidence="2" id="KW-0272">Extracellular matrix</keyword>
<feature type="domain" description="ZP" evidence="4">
    <location>
        <begin position="52"/>
        <end position="308"/>
    </location>
</feature>
<dbReference type="InterPro" id="IPR042235">
    <property type="entry name" value="ZP-C_dom"/>
</dbReference>
<dbReference type="GO" id="GO:0005886">
    <property type="term" value="C:plasma membrane"/>
    <property type="evidence" value="ECO:0007669"/>
    <property type="project" value="UniProtKB-SubCell"/>
</dbReference>
<evidence type="ECO:0000313" key="5">
    <source>
        <dbReference type="Proteomes" id="UP000192220"/>
    </source>
</evidence>
<comment type="function">
    <text evidence="2">Component of the zona pellucida, an extracellular matrix surrounding oocytes which mediates sperm binding, induction of the acrosome reaction and prevents post-fertilization polyspermy. The zona pellucida is composed of 3 to 4 glycoproteins, ZP1, ZP2, ZP3, and ZP4. ZP3 is essential for sperm binding and zona matrix formation.</text>
</comment>
<dbReference type="Proteomes" id="UP000192220">
    <property type="component" value="Unplaced"/>
</dbReference>
<dbReference type="AlphaFoldDB" id="A0A2I4CJ41"/>
<comment type="PTM">
    <text evidence="2">Proteolytically cleaved before the transmembrane segment to yield the secreted ectodomain incorporated in the zona pellucida.</text>
</comment>
<dbReference type="InterPro" id="IPR001507">
    <property type="entry name" value="ZP_dom"/>
</dbReference>
<dbReference type="STRING" id="52670.A0A2I4CJ41"/>
<organism evidence="5 6">
    <name type="scientific">Austrofundulus limnaeus</name>
    <name type="common">Annual killifish</name>
    <dbReference type="NCBI Taxonomy" id="52670"/>
    <lineage>
        <taxon>Eukaryota</taxon>
        <taxon>Metazoa</taxon>
        <taxon>Chordata</taxon>
        <taxon>Craniata</taxon>
        <taxon>Vertebrata</taxon>
        <taxon>Euteleostomi</taxon>
        <taxon>Actinopterygii</taxon>
        <taxon>Neopterygii</taxon>
        <taxon>Teleostei</taxon>
        <taxon>Neoteleostei</taxon>
        <taxon>Acanthomorphata</taxon>
        <taxon>Ovalentaria</taxon>
        <taxon>Atherinomorphae</taxon>
        <taxon>Cyprinodontiformes</taxon>
        <taxon>Rivulidae</taxon>
        <taxon>Austrofundulus</taxon>
    </lineage>
</organism>
<feature type="signal peptide" evidence="2">
    <location>
        <begin position="1"/>
        <end position="21"/>
    </location>
</feature>
<sequence length="372" mass="41344">MPPLPLYFLFPSCFLFGSVWSFQHGPVFESASDSVEDGVLPAAEEDQTVVVTCHQDSVEVVVRAHLLDPGLVGLGLGPDGAGGGPCTAWLSADGHLSIRAPLVGCGSRVMLSDGDLLYFNLLLLLLSAPSGQGSKVEAAAVPVLCKRRRRFMVSSGALRPTWTPLVSVHSARLSLDFTLRLMTDDWTDERNSPVYFMDQTVNMQASLDLRHPPLRLFADSCVATLTPAVNSQPRYPFIDHQGCFVDSLLSGSVSRFLPRFQDQVLQIQLQPFLFYQDHRHDIYVTCVLEAEPILKTEKKACSFINDSWRSVDGADHVCESCSRTETSHKSAHRSRRAHRNKELHRETTLGPIIVVPERTDDREDRGKSYREP</sequence>
<dbReference type="GO" id="GO:0035804">
    <property type="term" value="F:structural constituent of egg coat"/>
    <property type="evidence" value="ECO:0007669"/>
    <property type="project" value="UniProtKB-UniRule"/>
</dbReference>
<dbReference type="GO" id="GO:0035803">
    <property type="term" value="P:egg coat formation"/>
    <property type="evidence" value="ECO:0007669"/>
    <property type="project" value="UniProtKB-UniRule"/>
</dbReference>
<evidence type="ECO:0000259" key="4">
    <source>
        <dbReference type="PROSITE" id="PS51034"/>
    </source>
</evidence>
<evidence type="ECO:0000256" key="2">
    <source>
        <dbReference type="RuleBase" id="RU367066"/>
    </source>
</evidence>
<dbReference type="OrthoDB" id="8880842at2759"/>
<dbReference type="PROSITE" id="PS51034">
    <property type="entry name" value="ZP_2"/>
    <property type="match status" value="1"/>
</dbReference>
<dbReference type="Pfam" id="PF00100">
    <property type="entry name" value="Zona_pellucida"/>
    <property type="match status" value="1"/>
</dbReference>
<comment type="subcellular location">
    <subcellularLocation>
        <location evidence="2">Zona pellucida</location>
    </subcellularLocation>
    <subcellularLocation>
        <location evidence="2">Cell membrane</location>
        <topology evidence="2">Single-pass type I membrane protein</topology>
    </subcellularLocation>
</comment>
<feature type="compositionally biased region" description="Basic and acidic residues" evidence="3">
    <location>
        <begin position="357"/>
        <end position="372"/>
    </location>
</feature>
<gene>
    <name evidence="6" type="primary">LOC106529195</name>
</gene>
<keyword evidence="2" id="KW-0472">Membrane</keyword>
<dbReference type="GO" id="GO:0035805">
    <property type="term" value="C:egg coat"/>
    <property type="evidence" value="ECO:0007669"/>
    <property type="project" value="UniProtKB-SubCell"/>
</dbReference>